<accession>A0ABD2QBP0</accession>
<reference evidence="2 3" key="1">
    <citation type="submission" date="2024-11" db="EMBL/GenBank/DDBJ databases">
        <title>Adaptive evolution of stress response genes in parasites aligns with host niche diversity.</title>
        <authorList>
            <person name="Hahn C."/>
            <person name="Resl P."/>
        </authorList>
    </citation>
    <scope>NUCLEOTIDE SEQUENCE [LARGE SCALE GENOMIC DNA]</scope>
    <source>
        <strain evidence="2">EGGRZ-B1_66</strain>
        <tissue evidence="2">Body</tissue>
    </source>
</reference>
<dbReference type="EMBL" id="JBJKFK010000586">
    <property type="protein sequence ID" value="KAL3316181.1"/>
    <property type="molecule type" value="Genomic_DNA"/>
</dbReference>
<dbReference type="InterPro" id="IPR019323">
    <property type="entry name" value="ELKS/CAST"/>
</dbReference>
<name>A0ABD2QBP0_9PLAT</name>
<proteinExistence type="predicted"/>
<dbReference type="Pfam" id="PF10174">
    <property type="entry name" value="Cast"/>
    <property type="match status" value="1"/>
</dbReference>
<evidence type="ECO:0000313" key="3">
    <source>
        <dbReference type="Proteomes" id="UP001626550"/>
    </source>
</evidence>
<keyword evidence="1" id="KW-0175">Coiled coil</keyword>
<protein>
    <submittedName>
        <fullName evidence="2">Uncharacterized protein</fullName>
    </submittedName>
</protein>
<organism evidence="2 3">
    <name type="scientific">Cichlidogyrus casuarinus</name>
    <dbReference type="NCBI Taxonomy" id="1844966"/>
    <lineage>
        <taxon>Eukaryota</taxon>
        <taxon>Metazoa</taxon>
        <taxon>Spiralia</taxon>
        <taxon>Lophotrochozoa</taxon>
        <taxon>Platyhelminthes</taxon>
        <taxon>Monogenea</taxon>
        <taxon>Monopisthocotylea</taxon>
        <taxon>Dactylogyridea</taxon>
        <taxon>Ancyrocephalidae</taxon>
        <taxon>Cichlidogyrus</taxon>
    </lineage>
</organism>
<feature type="coiled-coil region" evidence="1">
    <location>
        <begin position="248"/>
        <end position="278"/>
    </location>
</feature>
<feature type="coiled-coil region" evidence="1">
    <location>
        <begin position="2"/>
        <end position="208"/>
    </location>
</feature>
<sequence length="345" mass="39569">MRVMLEELSQQLEMAKRDLEATKKDAREAIDQASQWAKDQEQKYEQELQELRGRMGAGDGQVEGGTRSGNEMEIIKLELNDVNKALREAQKTIEVLRRDLDERNERVQILEVECFQQQAEELDRLRRELQQVTAGTNGGQSHISIQQLKQELDMLHREIGRRDETITKMNRECQENHIKKLEAAQQQLRRYEEEAGNLSRVLEEQRRGLEERDRIIKKIQADAVTAGGAPFSNNAEYERLKVEHAQCSQQLEARAKQIASLANQLESQTEEILSIKQEALTASLCEKDANIALMEITAPPNNPGTANVIEKMREERAQIQQQLKQLSTARAAMEEEKKSRATAMR</sequence>
<dbReference type="Gene3D" id="1.10.287.1490">
    <property type="match status" value="1"/>
</dbReference>
<evidence type="ECO:0000256" key="1">
    <source>
        <dbReference type="SAM" id="Coils"/>
    </source>
</evidence>
<comment type="caution">
    <text evidence="2">The sequence shown here is derived from an EMBL/GenBank/DDBJ whole genome shotgun (WGS) entry which is preliminary data.</text>
</comment>
<evidence type="ECO:0000313" key="2">
    <source>
        <dbReference type="EMBL" id="KAL3316181.1"/>
    </source>
</evidence>
<keyword evidence="3" id="KW-1185">Reference proteome</keyword>
<dbReference type="Proteomes" id="UP001626550">
    <property type="component" value="Unassembled WGS sequence"/>
</dbReference>
<feature type="coiled-coil region" evidence="1">
    <location>
        <begin position="309"/>
        <end position="339"/>
    </location>
</feature>
<dbReference type="AlphaFoldDB" id="A0ABD2QBP0"/>
<gene>
    <name evidence="2" type="ORF">Ciccas_005171</name>
</gene>